<dbReference type="OMA" id="GRECDSE"/>
<dbReference type="PANTHER" id="PTHR31640:SF1">
    <property type="entry name" value="BRIDGE-LIKE LIPID TRANSFER PROTEIN FAMILY MEMBER 1"/>
    <property type="match status" value="1"/>
</dbReference>
<gene>
    <name evidence="2" type="ORF">NBR_LOCUS14783</name>
</gene>
<evidence type="ECO:0000313" key="2">
    <source>
        <dbReference type="EMBL" id="VDL78377.1"/>
    </source>
</evidence>
<feature type="domain" description="Bridge-like lipid transfer protein family member 1 N-terminal" evidence="1">
    <location>
        <begin position="215"/>
        <end position="537"/>
    </location>
</feature>
<evidence type="ECO:0000313" key="4">
    <source>
        <dbReference type="WBParaSite" id="NBR_0001478201-mRNA-1"/>
    </source>
</evidence>
<dbReference type="GO" id="GO:0048488">
    <property type="term" value="P:synaptic vesicle endocytosis"/>
    <property type="evidence" value="ECO:0007669"/>
    <property type="project" value="TreeGrafter"/>
</dbReference>
<dbReference type="STRING" id="27835.A0A158R206"/>
<name>A0A158R206_NIPBR</name>
<evidence type="ECO:0000259" key="1">
    <source>
        <dbReference type="Pfam" id="PF20413"/>
    </source>
</evidence>
<dbReference type="Proteomes" id="UP000271162">
    <property type="component" value="Unassembled WGS sequence"/>
</dbReference>
<accession>A0A158R206</accession>
<keyword evidence="3" id="KW-1185">Reference proteome</keyword>
<dbReference type="Pfam" id="PF20413">
    <property type="entry name" value="BLTP1_N"/>
    <property type="match status" value="1"/>
</dbReference>
<dbReference type="EMBL" id="UYSL01021490">
    <property type="protein sequence ID" value="VDL78377.1"/>
    <property type="molecule type" value="Genomic_DNA"/>
</dbReference>
<protein>
    <submittedName>
        <fullName evidence="4">FSA_C domain-containing protein</fullName>
    </submittedName>
</protein>
<dbReference type="WBParaSite" id="NBR_0001478201-mRNA-1">
    <property type="protein sequence ID" value="NBR_0001478201-mRNA-1"/>
    <property type="gene ID" value="NBR_0001478201"/>
</dbReference>
<dbReference type="InterPro" id="IPR047104">
    <property type="entry name" value="BLTP1_N"/>
</dbReference>
<dbReference type="GO" id="GO:0098793">
    <property type="term" value="C:presynapse"/>
    <property type="evidence" value="ECO:0007669"/>
    <property type="project" value="GOC"/>
</dbReference>
<dbReference type="PANTHER" id="PTHR31640">
    <property type="entry name" value="TRANSMEMBRANE PROTEIN KIAA1109"/>
    <property type="match status" value="1"/>
</dbReference>
<reference evidence="2 3" key="2">
    <citation type="submission" date="2018-11" db="EMBL/GenBank/DDBJ databases">
        <authorList>
            <consortium name="Pathogen Informatics"/>
        </authorList>
    </citation>
    <scope>NUCLEOTIDE SEQUENCE [LARGE SCALE GENOMIC DNA]</scope>
</reference>
<organism evidence="4">
    <name type="scientific">Nippostrongylus brasiliensis</name>
    <name type="common">Rat hookworm</name>
    <dbReference type="NCBI Taxonomy" id="27835"/>
    <lineage>
        <taxon>Eukaryota</taxon>
        <taxon>Metazoa</taxon>
        <taxon>Ecdysozoa</taxon>
        <taxon>Nematoda</taxon>
        <taxon>Chromadorea</taxon>
        <taxon>Rhabditida</taxon>
        <taxon>Rhabditina</taxon>
        <taxon>Rhabditomorpha</taxon>
        <taxon>Strongyloidea</taxon>
        <taxon>Heligmosomidae</taxon>
        <taxon>Nippostrongylus</taxon>
    </lineage>
</organism>
<dbReference type="AlphaFoldDB" id="A0A158R206"/>
<sequence>MKNSSASHIIDQIKFRLDDGTFDPEKFLYANDDYSLRINDGWIVFSYWRFVPGRNVSFKSNSSRLHLSLNGLQIHLYNQVQRYKEIAKLFRMEKLFGDDVDVKKPVPVDTAPPSAYWDRIWSLIGVIKLDIWSGRIVIGKIRLRESAADRALLSVEGQAESVRAAFTKHPEYDGKPYKEPPRTMGDGFAILQRYVTVDQQSTTTQRPIWESIWRFDHNTVFSYGPWAEQQRVLLYSFFYPPDYQTRTPDELPKRGQRRIHVMHDVRISLLKETSIDLWFMRGDQLESIHSRCQPGSTVDLSIWWITRPDGFSWSMHTSLLRLESTSSLPYRKLLEAETFSIDAEFHYPRVFNGKQTQDFKFRLTKCCCWLVWDHKRFISDLITEFLGDQPSDLISFVPYTVKFDFDVKDSFEIVLLLNESNWVDPSEKNPENVEAAIVGSHLQICFTLPFEDFLPELVSTTYTIRMVNELALRLRYPPGSATAPIIAALSRGALTNMYSIPSPHGRNSKNADEWHEVWRTESITCVIGYTYHPIVSKIPSDIPQHVLQEFLPKPVEHPKDLAPDQMNVTVEIGGSEVMITGALIKCFSPVLCTEEIAVLINKGFQETIMQVGVGPCAAYFERASLSHNDGYITLSGLQFRGHAMFSSVDCPWDMAVVEYCWLTEILIGVVNGCFGSPSQIITLVNFLDTLLLLVVAKDDDKIVPERFKFCQHGQSSASCSIGAQPGRECDSEERLKYRQMRLSVDGIQLALADENTAINLPVPSASSSLDQLRQAFLMKHDRETKRLRFLWNPNTVWSCACYGDTAFISMDDPLGQFFLTHLSDKLCVPSMNKTPGGQPGFFQNILDPQKKLFRGEMKQFFTPTRKSSVLSVSEVPSVDTASFHSAMSKTVPLEKCLLSVRPLTDAYSLYLAQFNLARTKSEPPQFGAPGEIAQWVEARTFSVYETQTGISSVELNLLAPVKDSPKVEHQSLSSEMVFEPQAPEVATTSGNKLVINGSCGSRMEVFFTPLAVETLDRLLNDVSRCISLIHPSMIVQMCYRECVGKQHRQPLTEPLFSEADSNRMLSISMDLPRVHISMFECSILPSSSSGHLRTASNMAVVLLDKASITTGTGTEFVKWEKSPLASRILEMEPRVVVDFQVPDVEVTYELRKSKVKQPSKDQPQTEGLEGLARKAAYQRRVKLEIGSVNTLVVMPRPLEMTGRNEFPLYDVLSPCLTTWMHVSKKLSDRLLDQRGLPINENVIVIPAGSELG</sequence>
<proteinExistence type="predicted"/>
<evidence type="ECO:0000313" key="3">
    <source>
        <dbReference type="Proteomes" id="UP000271162"/>
    </source>
</evidence>
<reference evidence="4" key="1">
    <citation type="submission" date="2016-04" db="UniProtKB">
        <authorList>
            <consortium name="WormBaseParasite"/>
        </authorList>
    </citation>
    <scope>IDENTIFICATION</scope>
</reference>
<dbReference type="InterPro" id="IPR033616">
    <property type="entry name" value="BLTP1"/>
</dbReference>